<keyword evidence="1" id="KW-0812">Transmembrane</keyword>
<organism evidence="2 3">
    <name type="scientific">Sphaerospermopsis reniformis</name>
    <dbReference type="NCBI Taxonomy" id="531300"/>
    <lineage>
        <taxon>Bacteria</taxon>
        <taxon>Bacillati</taxon>
        <taxon>Cyanobacteriota</taxon>
        <taxon>Cyanophyceae</taxon>
        <taxon>Nostocales</taxon>
        <taxon>Aphanizomenonaceae</taxon>
        <taxon>Sphaerospermopsis</taxon>
    </lineage>
</organism>
<proteinExistence type="predicted"/>
<keyword evidence="1" id="KW-1133">Transmembrane helix</keyword>
<gene>
    <name evidence="2" type="ORF">SR1949_13540</name>
</gene>
<reference evidence="3" key="1">
    <citation type="submission" date="2019-02" db="EMBL/GenBank/DDBJ databases">
        <title>Draft genome sequence of Sphaerospermopsis reniformis NIES-1949.</title>
        <authorList>
            <person name="Yamaguchi H."/>
            <person name="Suzuki S."/>
            <person name="Kawachi M."/>
        </authorList>
    </citation>
    <scope>NUCLEOTIDE SEQUENCE [LARGE SCALE GENOMIC DNA]</scope>
    <source>
        <strain evidence="3">NIES-1949</strain>
    </source>
</reference>
<feature type="transmembrane region" description="Helical" evidence="1">
    <location>
        <begin position="27"/>
        <end position="45"/>
    </location>
</feature>
<comment type="caution">
    <text evidence="2">The sequence shown here is derived from an EMBL/GenBank/DDBJ whole genome shotgun (WGS) entry which is preliminary data.</text>
</comment>
<feature type="transmembrane region" description="Helical" evidence="1">
    <location>
        <begin position="5"/>
        <end position="21"/>
    </location>
</feature>
<keyword evidence="1" id="KW-0472">Membrane</keyword>
<sequence length="67" mass="7622">MSMIITLIVAWIIFVILWKLVKTTIKTAVTCAAIVVLLYFGFGITPQDIWQKISEITQNISQILVRN</sequence>
<dbReference type="Proteomes" id="UP000300142">
    <property type="component" value="Unassembled WGS sequence"/>
</dbReference>
<evidence type="ECO:0000256" key="1">
    <source>
        <dbReference type="SAM" id="Phobius"/>
    </source>
</evidence>
<dbReference type="EMBL" id="BJCE01000031">
    <property type="protein sequence ID" value="GCL36252.1"/>
    <property type="molecule type" value="Genomic_DNA"/>
</dbReference>
<name>A0A479ZVM7_9CYAN</name>
<evidence type="ECO:0000313" key="3">
    <source>
        <dbReference type="Proteomes" id="UP000300142"/>
    </source>
</evidence>
<keyword evidence="3" id="KW-1185">Reference proteome</keyword>
<dbReference type="AlphaFoldDB" id="A0A479ZVM7"/>
<evidence type="ECO:0000313" key="2">
    <source>
        <dbReference type="EMBL" id="GCL36252.1"/>
    </source>
</evidence>
<accession>A0A479ZVM7</accession>
<protein>
    <submittedName>
        <fullName evidence="2">Uncharacterized protein</fullName>
    </submittedName>
</protein>